<dbReference type="EMBL" id="CM045758">
    <property type="protein sequence ID" value="KAI8031734.1"/>
    <property type="molecule type" value="Genomic_DNA"/>
</dbReference>
<name>A0ACC0J4H4_9ERIC</name>
<dbReference type="Proteomes" id="UP001060215">
    <property type="component" value="Chromosome 1"/>
</dbReference>
<gene>
    <name evidence="1" type="ORF">LOK49_LG01G00715</name>
</gene>
<proteinExistence type="predicted"/>
<sequence length="200" mass="22181">MEVEMKNKFINHTGIQGQTPIVHCDLKPSNILLDKDMTGHVGDFGLAKFFADHATHDLSTSETRSIGIRGTIGYTAPEYGMGSEVSAYGDIYSFGILELEMFTGKRPTDEIFKDGLSLHNFVKEALPGSVSEISDPILFQTEREEEENFTRSVKIVESLSLILEIGVNCSSDLPRERMEINDVASKLHFIKGTLLGSEIH</sequence>
<evidence type="ECO:0000313" key="2">
    <source>
        <dbReference type="Proteomes" id="UP001060215"/>
    </source>
</evidence>
<organism evidence="1 2">
    <name type="scientific">Camellia lanceoleosa</name>
    <dbReference type="NCBI Taxonomy" id="1840588"/>
    <lineage>
        <taxon>Eukaryota</taxon>
        <taxon>Viridiplantae</taxon>
        <taxon>Streptophyta</taxon>
        <taxon>Embryophyta</taxon>
        <taxon>Tracheophyta</taxon>
        <taxon>Spermatophyta</taxon>
        <taxon>Magnoliopsida</taxon>
        <taxon>eudicotyledons</taxon>
        <taxon>Gunneridae</taxon>
        <taxon>Pentapetalae</taxon>
        <taxon>asterids</taxon>
        <taxon>Ericales</taxon>
        <taxon>Theaceae</taxon>
        <taxon>Camellia</taxon>
    </lineage>
</organism>
<reference evidence="1 2" key="1">
    <citation type="journal article" date="2022" name="Plant J.">
        <title>Chromosome-level genome of Camellia lanceoleosa provides a valuable resource for understanding genome evolution and self-incompatibility.</title>
        <authorList>
            <person name="Gong W."/>
            <person name="Xiao S."/>
            <person name="Wang L."/>
            <person name="Liao Z."/>
            <person name="Chang Y."/>
            <person name="Mo W."/>
            <person name="Hu G."/>
            <person name="Li W."/>
            <person name="Zhao G."/>
            <person name="Zhu H."/>
            <person name="Hu X."/>
            <person name="Ji K."/>
            <person name="Xiang X."/>
            <person name="Song Q."/>
            <person name="Yuan D."/>
            <person name="Jin S."/>
            <person name="Zhang L."/>
        </authorList>
    </citation>
    <scope>NUCLEOTIDE SEQUENCE [LARGE SCALE GENOMIC DNA]</scope>
    <source>
        <strain evidence="1">SQ_2022a</strain>
    </source>
</reference>
<protein>
    <submittedName>
        <fullName evidence="1">Receptor-like protein kinase</fullName>
    </submittedName>
</protein>
<evidence type="ECO:0000313" key="1">
    <source>
        <dbReference type="EMBL" id="KAI8031734.1"/>
    </source>
</evidence>
<keyword evidence="2" id="KW-1185">Reference proteome</keyword>
<accession>A0ACC0J4H4</accession>
<comment type="caution">
    <text evidence="1">The sequence shown here is derived from an EMBL/GenBank/DDBJ whole genome shotgun (WGS) entry which is preliminary data.</text>
</comment>